<evidence type="ECO:0000313" key="5">
    <source>
        <dbReference type="Proteomes" id="UP000015101"/>
    </source>
</evidence>
<feature type="compositionally biased region" description="Low complexity" evidence="1">
    <location>
        <begin position="121"/>
        <end position="137"/>
    </location>
</feature>
<dbReference type="InParanoid" id="T1FIC4"/>
<reference evidence="4" key="3">
    <citation type="submission" date="2015-06" db="UniProtKB">
        <authorList>
            <consortium name="EnsemblMetazoa"/>
        </authorList>
    </citation>
    <scope>IDENTIFICATION</scope>
</reference>
<feature type="region of interest" description="Disordered" evidence="1">
    <location>
        <begin position="310"/>
        <end position="329"/>
    </location>
</feature>
<protein>
    <submittedName>
        <fullName evidence="3 4">Uncharacterized protein</fullName>
    </submittedName>
</protein>
<feature type="compositionally biased region" description="Polar residues" evidence="1">
    <location>
        <begin position="399"/>
        <end position="411"/>
    </location>
</feature>
<evidence type="ECO:0000256" key="1">
    <source>
        <dbReference type="SAM" id="MobiDB-lite"/>
    </source>
</evidence>
<dbReference type="GeneID" id="20208573"/>
<keyword evidence="2" id="KW-0732">Signal</keyword>
<evidence type="ECO:0000313" key="4">
    <source>
        <dbReference type="EnsemblMetazoa" id="HelroP182557"/>
    </source>
</evidence>
<feature type="region of interest" description="Disordered" evidence="1">
    <location>
        <begin position="334"/>
        <end position="444"/>
    </location>
</feature>
<dbReference type="HOGENOM" id="CLU_455143_0_0_1"/>
<dbReference type="EMBL" id="KB097744">
    <property type="protein sequence ID" value="ESN90849.1"/>
    <property type="molecule type" value="Genomic_DNA"/>
</dbReference>
<sequence length="600" mass="65988">MRPLSPLLLLLLLLLLVIKIAWQMPMKFINAIKFKNSIFDGNKCCNGINYISYNNYNYISYNYINDVNINFLSNQRSFDESNTFINSSSSSSTKKKMSLSEYRNRMKISVNTSSSAAAAATTSSSSSSSSPHLFSSSSPPPPPSFMSPRHSSSSPPTTMTSSSMASSGPYSTLDPRISRHTQHLNHSHPPRFDDDGRGDNGAVLLDYYVGNEDEDNDDVIGDFIAAGSAVEIRSLSTSSLSRGRSKNNCAVMREKKMLMTTRTSTAPTMMSMKNAGWMFEDTAAEKVLINKSLTLTERLKLEFGVDAHDDATTSATTSPRMKCWRRQDKSIPHGITSTTYEDDYGDDSNNNNNNQLAKSIQHRSKKDNNSNKDDDDSKQLRERQQQNHHHQHHRRCISLKSNSGSNITSAATDGVHDAPKLVAVNDDNDVEDEEEEDEDDDGKCYRYEKPSLVESEVDGYFDDYYGDSRRAFRGYNGSSSAHSSSSSTSLLLLPVNNSSSSSGGGSSSRGRCQDAITRGGIYDDEKVYSGGGGSTTTTAADVSTEKRCIIIAHKVDLHWLATNNTDGDNNNTSSIINTTNSNNSSNNNIHLDISQMPGIE</sequence>
<reference evidence="3 5" key="2">
    <citation type="journal article" date="2013" name="Nature">
        <title>Insights into bilaterian evolution from three spiralian genomes.</title>
        <authorList>
            <person name="Simakov O."/>
            <person name="Marletaz F."/>
            <person name="Cho S.J."/>
            <person name="Edsinger-Gonzales E."/>
            <person name="Havlak P."/>
            <person name="Hellsten U."/>
            <person name="Kuo D.H."/>
            <person name="Larsson T."/>
            <person name="Lv J."/>
            <person name="Arendt D."/>
            <person name="Savage R."/>
            <person name="Osoegawa K."/>
            <person name="de Jong P."/>
            <person name="Grimwood J."/>
            <person name="Chapman J.A."/>
            <person name="Shapiro H."/>
            <person name="Aerts A."/>
            <person name="Otillar R.P."/>
            <person name="Terry A.Y."/>
            <person name="Boore J.L."/>
            <person name="Grigoriev I.V."/>
            <person name="Lindberg D.R."/>
            <person name="Seaver E.C."/>
            <person name="Weisblat D.A."/>
            <person name="Putnam N.H."/>
            <person name="Rokhsar D.S."/>
        </authorList>
    </citation>
    <scope>NUCLEOTIDE SEQUENCE</scope>
</reference>
<dbReference type="EnsemblMetazoa" id="HelroT182557">
    <property type="protein sequence ID" value="HelroP182557"/>
    <property type="gene ID" value="HelroG182557"/>
</dbReference>
<evidence type="ECO:0000313" key="3">
    <source>
        <dbReference type="EMBL" id="ESN90849.1"/>
    </source>
</evidence>
<dbReference type="KEGG" id="hro:HELRODRAFT_182557"/>
<feature type="compositionally biased region" description="Basic and acidic residues" evidence="1">
    <location>
        <begin position="366"/>
        <end position="385"/>
    </location>
</feature>
<feature type="region of interest" description="Disordered" evidence="1">
    <location>
        <begin position="121"/>
        <end position="176"/>
    </location>
</feature>
<feature type="compositionally biased region" description="Basic residues" evidence="1">
    <location>
        <begin position="386"/>
        <end position="397"/>
    </location>
</feature>
<keyword evidence="5" id="KW-1185">Reference proteome</keyword>
<dbReference type="RefSeq" id="XP_009031053.1">
    <property type="nucleotide sequence ID" value="XM_009032805.1"/>
</dbReference>
<proteinExistence type="predicted"/>
<dbReference type="AlphaFoldDB" id="T1FIC4"/>
<organism evidence="4 5">
    <name type="scientific">Helobdella robusta</name>
    <name type="common">Californian leech</name>
    <dbReference type="NCBI Taxonomy" id="6412"/>
    <lineage>
        <taxon>Eukaryota</taxon>
        <taxon>Metazoa</taxon>
        <taxon>Spiralia</taxon>
        <taxon>Lophotrochozoa</taxon>
        <taxon>Annelida</taxon>
        <taxon>Clitellata</taxon>
        <taxon>Hirudinea</taxon>
        <taxon>Rhynchobdellida</taxon>
        <taxon>Glossiphoniidae</taxon>
        <taxon>Helobdella</taxon>
    </lineage>
</organism>
<feature type="signal peptide" evidence="2">
    <location>
        <begin position="1"/>
        <end position="23"/>
    </location>
</feature>
<evidence type="ECO:0000256" key="2">
    <source>
        <dbReference type="SAM" id="SignalP"/>
    </source>
</evidence>
<accession>T1FIC4</accession>
<dbReference type="Proteomes" id="UP000015101">
    <property type="component" value="Unassembled WGS sequence"/>
</dbReference>
<gene>
    <name evidence="4" type="primary">20208573</name>
    <name evidence="3" type="ORF">HELRODRAFT_182557</name>
</gene>
<feature type="compositionally biased region" description="Acidic residues" evidence="1">
    <location>
        <begin position="426"/>
        <end position="441"/>
    </location>
</feature>
<feature type="chain" id="PRO_5010980656" evidence="2">
    <location>
        <begin position="24"/>
        <end position="600"/>
    </location>
</feature>
<dbReference type="CTD" id="20208573"/>
<feature type="compositionally biased region" description="Low complexity" evidence="1">
    <location>
        <begin position="146"/>
        <end position="167"/>
    </location>
</feature>
<dbReference type="EMBL" id="AMQM01008248">
    <property type="status" value="NOT_ANNOTATED_CDS"/>
    <property type="molecule type" value="Genomic_DNA"/>
</dbReference>
<reference evidence="5" key="1">
    <citation type="submission" date="2012-12" db="EMBL/GenBank/DDBJ databases">
        <authorList>
            <person name="Hellsten U."/>
            <person name="Grimwood J."/>
            <person name="Chapman J.A."/>
            <person name="Shapiro H."/>
            <person name="Aerts A."/>
            <person name="Otillar R.P."/>
            <person name="Terry A.Y."/>
            <person name="Boore J.L."/>
            <person name="Simakov O."/>
            <person name="Marletaz F."/>
            <person name="Cho S.-J."/>
            <person name="Edsinger-Gonzales E."/>
            <person name="Havlak P."/>
            <person name="Kuo D.-H."/>
            <person name="Larsson T."/>
            <person name="Lv J."/>
            <person name="Arendt D."/>
            <person name="Savage R."/>
            <person name="Osoegawa K."/>
            <person name="de Jong P."/>
            <person name="Lindberg D.R."/>
            <person name="Seaver E.C."/>
            <person name="Weisblat D.A."/>
            <person name="Putnam N.H."/>
            <person name="Grigoriev I.V."/>
            <person name="Rokhsar D.S."/>
        </authorList>
    </citation>
    <scope>NUCLEOTIDE SEQUENCE</scope>
</reference>
<name>T1FIC4_HELRO</name>